<sequence length="49" mass="5774">MIILQSIFTALFFKFKQKEQIKTIFKFKLLGGKMHSIINVLIGLWLSFI</sequence>
<reference evidence="1 2" key="1">
    <citation type="journal article" date="2011" name="BMC Genomics">
        <title>Insight into cross-talk between intra-amoebal pathogens.</title>
        <authorList>
            <person name="Gimenez G."/>
            <person name="Bertelli C."/>
            <person name="Moliner C."/>
            <person name="Robert C."/>
            <person name="Raoult D."/>
            <person name="Fournier P.E."/>
            <person name="Greub G."/>
        </authorList>
    </citation>
    <scope>NUCLEOTIDE SEQUENCE [LARGE SCALE GENOMIC DNA]</scope>
    <source>
        <strain evidence="1 2">LLAP12</strain>
    </source>
</reference>
<dbReference type="Proteomes" id="UP000002770">
    <property type="component" value="Unassembled WGS sequence"/>
</dbReference>
<organism evidence="1 2">
    <name type="scientific">Legionella drancourtii LLAP12</name>
    <dbReference type="NCBI Taxonomy" id="658187"/>
    <lineage>
        <taxon>Bacteria</taxon>
        <taxon>Pseudomonadati</taxon>
        <taxon>Pseudomonadota</taxon>
        <taxon>Gammaproteobacteria</taxon>
        <taxon>Legionellales</taxon>
        <taxon>Legionellaceae</taxon>
        <taxon>Legionella</taxon>
    </lineage>
</organism>
<evidence type="ECO:0000313" key="2">
    <source>
        <dbReference type="Proteomes" id="UP000002770"/>
    </source>
</evidence>
<proteinExistence type="predicted"/>
<evidence type="ECO:0000313" key="1">
    <source>
        <dbReference type="EMBL" id="EHL29219.1"/>
    </source>
</evidence>
<name>G9EUE5_9GAMM</name>
<keyword evidence="2" id="KW-1185">Reference proteome</keyword>
<dbReference type="HOGENOM" id="CLU_3137181_0_0_6"/>
<protein>
    <submittedName>
        <fullName evidence="1">Uncharacterized protein</fullName>
    </submittedName>
</protein>
<dbReference type="InParanoid" id="G9EUE5"/>
<dbReference type="EMBL" id="JH413849">
    <property type="protein sequence ID" value="EHL29219.1"/>
    <property type="molecule type" value="Genomic_DNA"/>
</dbReference>
<gene>
    <name evidence="1" type="ORF">LDG_8939</name>
</gene>
<accession>G9EUE5</accession>
<dbReference type="AlphaFoldDB" id="G9EUE5"/>